<dbReference type="PaxDb" id="349741-Amuc_1138"/>
<organism evidence="1 2">
    <name type="scientific">Akkermansia muciniphila (strain ATCC BAA-835 / DSM 22959 / JCM 33894 / BCRC 81048 / CCUG 64013 / CIP 107961 / Muc)</name>
    <dbReference type="NCBI Taxonomy" id="349741"/>
    <lineage>
        <taxon>Bacteria</taxon>
        <taxon>Pseudomonadati</taxon>
        <taxon>Verrucomicrobiota</taxon>
        <taxon>Verrucomicrobiia</taxon>
        <taxon>Verrucomicrobiales</taxon>
        <taxon>Akkermansiaceae</taxon>
        <taxon>Akkermansia</taxon>
    </lineage>
</organism>
<protein>
    <submittedName>
        <fullName evidence="1">Uncharacterized protein</fullName>
    </submittedName>
</protein>
<dbReference type="EMBL" id="CP001071">
    <property type="protein sequence ID" value="ACD04964.1"/>
    <property type="molecule type" value="Genomic_DNA"/>
</dbReference>
<proteinExistence type="predicted"/>
<gene>
    <name evidence="1" type="ordered locus">Amuc_1138</name>
</gene>
<evidence type="ECO:0000313" key="2">
    <source>
        <dbReference type="Proteomes" id="UP000001031"/>
    </source>
</evidence>
<evidence type="ECO:0000313" key="1">
    <source>
        <dbReference type="EMBL" id="ACD04964.1"/>
    </source>
</evidence>
<dbReference type="KEGG" id="amu:Amuc_1138"/>
<keyword evidence="2" id="KW-1185">Reference proteome</keyword>
<dbReference type="STRING" id="349741.Amuc_1138"/>
<accession>B2UR79</accession>
<dbReference type="AlphaFoldDB" id="B2UR79"/>
<reference evidence="2" key="1">
    <citation type="journal article" date="2011" name="PLoS ONE">
        <title>The genome of Akkermansia muciniphila, a dedicated intestinal mucin degrader, and its use in exploring intestinal metagenomes.</title>
        <authorList>
            <person name="van Passel M.W."/>
            <person name="Kant R."/>
            <person name="Zoetendal E.G."/>
            <person name="Plugge C.M."/>
            <person name="Derrien M."/>
            <person name="Malfatti S.A."/>
            <person name="Chain P.S."/>
            <person name="Woyke T."/>
            <person name="Palva A."/>
            <person name="de Vos W.M."/>
            <person name="Smidt H."/>
        </authorList>
    </citation>
    <scope>NUCLEOTIDE SEQUENCE [LARGE SCALE GENOMIC DNA]</scope>
    <source>
        <strain evidence="2">ATCC BAA-835 / DSM 22959 / JCM 33894 / BCRC 81048 / CCUG 64013 / CIP 107961 / Muc</strain>
    </source>
</reference>
<dbReference type="HOGENOM" id="CLU_1381582_0_0_0"/>
<name>B2UR79_AKKM8</name>
<sequence>MHEKQSPSLLETVENHALYLAQRLRSKAKSIGFQIPEEEYLDVLQRFRIRCWEICRRYRKGGAAGMKTYLGNATVFEPERYLRERNRKKRLLLREARPLEYENGREIDADEHSEFLSGLMFREEFAREMESLEPLERALVEALIDAEGNLSRAARSIRLEESRARRIRKRLREEKFTFLRNGRRISGNAASNHSEGR</sequence>
<dbReference type="Proteomes" id="UP000001031">
    <property type="component" value="Chromosome"/>
</dbReference>